<dbReference type="CDD" id="cd00082">
    <property type="entry name" value="HisKA"/>
    <property type="match status" value="1"/>
</dbReference>
<evidence type="ECO:0000256" key="10">
    <source>
        <dbReference type="ARBA" id="ARBA00064003"/>
    </source>
</evidence>
<evidence type="ECO:0000259" key="16">
    <source>
        <dbReference type="PROSITE" id="PS50110"/>
    </source>
</evidence>
<comment type="subunit">
    <text evidence="10">At low DSF concentrations, interacts with RpfF.</text>
</comment>
<dbReference type="FunFam" id="3.30.565.10:FF:000010">
    <property type="entry name" value="Sensor histidine kinase RcsC"/>
    <property type="match status" value="1"/>
</dbReference>
<dbReference type="FunFam" id="1.10.287.130:FF:000002">
    <property type="entry name" value="Two-component osmosensing histidine kinase"/>
    <property type="match status" value="1"/>
</dbReference>
<dbReference type="Gene3D" id="1.10.287.130">
    <property type="match status" value="1"/>
</dbReference>
<keyword evidence="14" id="KW-0812">Transmembrane</keyword>
<comment type="function">
    <text evidence="9">Member of the two-component regulatory system BvgS/BvgA. Phosphorylates BvgA via a four-step phosphorelay in response to environmental signals.</text>
</comment>
<dbReference type="EC" id="2.7.13.3" evidence="2"/>
<dbReference type="InterPro" id="IPR036097">
    <property type="entry name" value="HisK_dim/P_sf"/>
</dbReference>
<keyword evidence="8" id="KW-0902">Two-component regulatory system</keyword>
<evidence type="ECO:0000256" key="12">
    <source>
        <dbReference type="ARBA" id="ARBA00070152"/>
    </source>
</evidence>
<dbReference type="PANTHER" id="PTHR45339:SF5">
    <property type="entry name" value="HISTIDINE KINASE"/>
    <property type="match status" value="1"/>
</dbReference>
<keyword evidence="14" id="KW-0472">Membrane</keyword>
<dbReference type="PROSITE" id="PS50112">
    <property type="entry name" value="PAS"/>
    <property type="match status" value="1"/>
</dbReference>
<feature type="domain" description="PAS" evidence="17">
    <location>
        <begin position="513"/>
        <end position="566"/>
    </location>
</feature>
<dbReference type="EMBL" id="FNOY01000038">
    <property type="protein sequence ID" value="SDY47680.1"/>
    <property type="molecule type" value="Genomic_DNA"/>
</dbReference>
<feature type="domain" description="Histidine kinase" evidence="15">
    <location>
        <begin position="653"/>
        <end position="878"/>
    </location>
</feature>
<reference evidence="18 19" key="1">
    <citation type="submission" date="2016-10" db="EMBL/GenBank/DDBJ databases">
        <authorList>
            <person name="de Groot N.N."/>
        </authorList>
    </citation>
    <scope>NUCLEOTIDE SEQUENCE [LARGE SCALE GENOMIC DNA]</scope>
    <source>
        <strain evidence="18 19">Nm1</strain>
    </source>
</reference>
<feature type="transmembrane region" description="Helical" evidence="14">
    <location>
        <begin position="211"/>
        <end position="232"/>
    </location>
</feature>
<dbReference type="Pfam" id="PF02518">
    <property type="entry name" value="HATPase_c"/>
    <property type="match status" value="1"/>
</dbReference>
<feature type="modified residue" description="4-aspartylphosphate" evidence="13">
    <location>
        <position position="1100"/>
    </location>
</feature>
<organism evidence="18 19">
    <name type="scientific">Nitrosomonas halophila</name>
    <dbReference type="NCBI Taxonomy" id="44576"/>
    <lineage>
        <taxon>Bacteria</taxon>
        <taxon>Pseudomonadati</taxon>
        <taxon>Pseudomonadota</taxon>
        <taxon>Betaproteobacteria</taxon>
        <taxon>Nitrosomonadales</taxon>
        <taxon>Nitrosomonadaceae</taxon>
        <taxon>Nitrosomonas</taxon>
    </lineage>
</organism>
<dbReference type="InterPro" id="IPR003661">
    <property type="entry name" value="HisK_dim/P_dom"/>
</dbReference>
<dbReference type="CDD" id="cd16922">
    <property type="entry name" value="HATPase_EvgS-ArcB-TorS-like"/>
    <property type="match status" value="1"/>
</dbReference>
<protein>
    <recommendedName>
        <fullName evidence="11">Sensory/regulatory protein RpfC</fullName>
        <ecNumber evidence="2">2.7.13.3</ecNumber>
    </recommendedName>
    <alternativeName>
        <fullName evidence="12">Virulence sensor protein BvgS</fullName>
    </alternativeName>
</protein>
<dbReference type="InterPro" id="IPR005467">
    <property type="entry name" value="His_kinase_dom"/>
</dbReference>
<evidence type="ECO:0000256" key="6">
    <source>
        <dbReference type="ARBA" id="ARBA00022777"/>
    </source>
</evidence>
<feature type="transmembrane region" description="Helical" evidence="14">
    <location>
        <begin position="102"/>
        <end position="123"/>
    </location>
</feature>
<evidence type="ECO:0000256" key="5">
    <source>
        <dbReference type="ARBA" id="ARBA00022741"/>
    </source>
</evidence>
<dbReference type="SMART" id="SM00448">
    <property type="entry name" value="REC"/>
    <property type="match status" value="1"/>
</dbReference>
<evidence type="ECO:0000256" key="3">
    <source>
        <dbReference type="ARBA" id="ARBA00022553"/>
    </source>
</evidence>
<dbReference type="Pfam" id="PF00512">
    <property type="entry name" value="HisKA"/>
    <property type="match status" value="1"/>
</dbReference>
<dbReference type="PROSITE" id="PS50110">
    <property type="entry name" value="RESPONSE_REGULATORY"/>
    <property type="match status" value="1"/>
</dbReference>
<dbReference type="SMART" id="SM00388">
    <property type="entry name" value="HisKA"/>
    <property type="match status" value="1"/>
</dbReference>
<evidence type="ECO:0000256" key="8">
    <source>
        <dbReference type="ARBA" id="ARBA00023012"/>
    </source>
</evidence>
<feature type="domain" description="Response regulatory" evidence="16">
    <location>
        <begin position="1051"/>
        <end position="1170"/>
    </location>
</feature>
<dbReference type="InterPro" id="IPR001789">
    <property type="entry name" value="Sig_transdc_resp-reg_receiver"/>
</dbReference>
<dbReference type="SMART" id="SM00091">
    <property type="entry name" value="PAS"/>
    <property type="match status" value="1"/>
</dbReference>
<feature type="transmembrane region" description="Helical" evidence="14">
    <location>
        <begin position="56"/>
        <end position="82"/>
    </location>
</feature>
<dbReference type="STRING" id="44576.SAMN05421881_10385"/>
<gene>
    <name evidence="18" type="ORF">SAMN05421881_10385</name>
</gene>
<keyword evidence="7" id="KW-0067">ATP-binding</keyword>
<proteinExistence type="predicted"/>
<dbReference type="InterPro" id="IPR003594">
    <property type="entry name" value="HATPase_dom"/>
</dbReference>
<dbReference type="CDD" id="cd00130">
    <property type="entry name" value="PAS"/>
    <property type="match status" value="1"/>
</dbReference>
<accession>A0A1H3K648</accession>
<dbReference type="InterPro" id="IPR000014">
    <property type="entry name" value="PAS"/>
</dbReference>
<evidence type="ECO:0000256" key="1">
    <source>
        <dbReference type="ARBA" id="ARBA00000085"/>
    </source>
</evidence>
<dbReference type="PROSITE" id="PS50109">
    <property type="entry name" value="HIS_KIN"/>
    <property type="match status" value="1"/>
</dbReference>
<dbReference type="Pfam" id="PF00072">
    <property type="entry name" value="Response_reg"/>
    <property type="match status" value="1"/>
</dbReference>
<evidence type="ECO:0000256" key="14">
    <source>
        <dbReference type="SAM" id="Phobius"/>
    </source>
</evidence>
<dbReference type="Pfam" id="PF13426">
    <property type="entry name" value="PAS_9"/>
    <property type="match status" value="1"/>
</dbReference>
<dbReference type="GO" id="GO:0000155">
    <property type="term" value="F:phosphorelay sensor kinase activity"/>
    <property type="evidence" value="ECO:0007669"/>
    <property type="project" value="InterPro"/>
</dbReference>
<evidence type="ECO:0000259" key="15">
    <source>
        <dbReference type="PROSITE" id="PS50109"/>
    </source>
</evidence>
<sequence length="1179" mass="129615">MQRTDETRLIPPIRSGEQTLPLSPAGIFIVVSVYFLLALLSAAFDIPDSCNLLESLSAGLAFVALVAWGVRLVPYLWIAAFITGLFHYSEGSLSGGLDSTVLLTALFTSAGTIMQALFGRCLVMPLLRQATPFVSVTGTARFLFLAGPVACLVSASVTTIVLYQLHDLPGSDLLATWVTGYVHDTIGVSLLAPVILIRFCDDAQGGWHRRIAIAVVLLFGISILLLGGIYLFNRSEAQNARAVFEDNATELSHQIRKTIYNSEDRLRAISGLVRSSRLVTASEFATFNHSFTLPPGVRVLTWAPREAAGTYVHRHIYPEHDGASLYGINLATHIPASTLLSAEKTGLKAMAASLTEQHAPVWWMIYPVYSGDDGFQGKMKSDETLLGFAVAKIEMQQFFASFIDKASHFNIAFHIEGIATWHPSASMIAHKVPADVAPDYLYQLYEGFAGSGLQFAMWDLNALQPGWTPGSTLLLLLSTLIMLLASGYALNTLGYGLHLQQLVRRRTAEIRLQNAETNALVEYLKDVAITFNDDGLIHSVNPAVRKTFGYSPAELIGANISLIIPELECSPARCCLREKPYLFGMGREAQGRHQNGEYFPIQLTLSEYRIEGNQYFSGTLRDLREQKRMMLDLEIARDKAEAANQAKSNFLAMMSHEIRTPMNGVIGMLDVLSQTYLREEQVEMVELIRESAHALLGIINDILDFSKIEVGKLSLTLEPISVEAVTEKVCALLDHMAEQAKVQLTLFTDPKIPAQLQGDALRVSQILYNLVNNAIKFSSKQLRPGHVAVRVTLAAEEENRVWIDFTVVDNGIGMDETVQARLFQPFEQGESSTTRRFGGTGLGMSISQRLADMMGGRITLQSQPDQGSTFIVRVPFARLPTVQKAGTSAAVIQNAGSPSLAELNCLIISDDAALADDLACYLSHAGARVQQVEHIESARAHRLADANHVWIWRPDTDSMAAPGALREMVTRDSDSAVRMIILSRGRRRIPRQIGENIFLIDANVLTRSSLLRTVAIAADVIKAEQRQDDIGALRKRAAAPSYNQSLHFDKPLLVAEDNAINQKVIMRQLALLGVEAEMAENGQEALERWQQGDFALLLTDVHMPLMDGYALSAAIRAEEARTDRGHLPIIALTANVLQGEIDHCKAAGMDDYLAKPVQLAVLQKMLQKWQTSSEKDGDE</sequence>
<dbReference type="Gene3D" id="3.30.565.10">
    <property type="entry name" value="Histidine kinase-like ATPase, C-terminal domain"/>
    <property type="match status" value="1"/>
</dbReference>
<evidence type="ECO:0000256" key="13">
    <source>
        <dbReference type="PROSITE-ProRule" id="PRU00169"/>
    </source>
</evidence>
<comment type="catalytic activity">
    <reaction evidence="1">
        <text>ATP + protein L-histidine = ADP + protein N-phospho-L-histidine.</text>
        <dbReference type="EC" id="2.7.13.3"/>
    </reaction>
</comment>
<evidence type="ECO:0000256" key="4">
    <source>
        <dbReference type="ARBA" id="ARBA00022679"/>
    </source>
</evidence>
<dbReference type="NCBIfam" id="TIGR00229">
    <property type="entry name" value="sensory_box"/>
    <property type="match status" value="1"/>
</dbReference>
<dbReference type="PRINTS" id="PR00344">
    <property type="entry name" value="BCTRLSENSOR"/>
</dbReference>
<name>A0A1H3K648_9PROT</name>
<evidence type="ECO:0000256" key="11">
    <source>
        <dbReference type="ARBA" id="ARBA00068150"/>
    </source>
</evidence>
<dbReference type="Proteomes" id="UP000198640">
    <property type="component" value="Unassembled WGS sequence"/>
</dbReference>
<dbReference type="RefSeq" id="WP_090414560.1">
    <property type="nucleotide sequence ID" value="NZ_FNOY01000038.1"/>
</dbReference>
<keyword evidence="19" id="KW-1185">Reference proteome</keyword>
<dbReference type="SUPFAM" id="SSF55785">
    <property type="entry name" value="PYP-like sensor domain (PAS domain)"/>
    <property type="match status" value="1"/>
</dbReference>
<dbReference type="InterPro" id="IPR035965">
    <property type="entry name" value="PAS-like_dom_sf"/>
</dbReference>
<dbReference type="SUPFAM" id="SSF47384">
    <property type="entry name" value="Homodimeric domain of signal transducing histidine kinase"/>
    <property type="match status" value="1"/>
</dbReference>
<feature type="transmembrane region" description="Helical" evidence="14">
    <location>
        <begin position="143"/>
        <end position="165"/>
    </location>
</feature>
<keyword evidence="14" id="KW-1133">Transmembrane helix</keyword>
<dbReference type="OrthoDB" id="8552871at2"/>
<dbReference type="SUPFAM" id="SSF55874">
    <property type="entry name" value="ATPase domain of HSP90 chaperone/DNA topoisomerase II/histidine kinase"/>
    <property type="match status" value="1"/>
</dbReference>
<feature type="transmembrane region" description="Helical" evidence="14">
    <location>
        <begin position="177"/>
        <end position="199"/>
    </location>
</feature>
<dbReference type="PANTHER" id="PTHR45339">
    <property type="entry name" value="HYBRID SIGNAL TRANSDUCTION HISTIDINE KINASE J"/>
    <property type="match status" value="1"/>
</dbReference>
<feature type="transmembrane region" description="Helical" evidence="14">
    <location>
        <begin position="25"/>
        <end position="44"/>
    </location>
</feature>
<dbReference type="Gene3D" id="3.40.50.2300">
    <property type="match status" value="1"/>
</dbReference>
<dbReference type="InterPro" id="IPR004358">
    <property type="entry name" value="Sig_transdc_His_kin-like_C"/>
</dbReference>
<keyword evidence="3 13" id="KW-0597">Phosphoprotein</keyword>
<dbReference type="GO" id="GO:0005524">
    <property type="term" value="F:ATP binding"/>
    <property type="evidence" value="ECO:0007669"/>
    <property type="project" value="UniProtKB-KW"/>
</dbReference>
<evidence type="ECO:0000256" key="9">
    <source>
        <dbReference type="ARBA" id="ARBA00058004"/>
    </source>
</evidence>
<dbReference type="Gene3D" id="3.30.450.20">
    <property type="entry name" value="PAS domain"/>
    <property type="match status" value="1"/>
</dbReference>
<keyword evidence="4" id="KW-0808">Transferase</keyword>
<dbReference type="SMART" id="SM00387">
    <property type="entry name" value="HATPase_c"/>
    <property type="match status" value="1"/>
</dbReference>
<dbReference type="SUPFAM" id="SSF52172">
    <property type="entry name" value="CheY-like"/>
    <property type="match status" value="1"/>
</dbReference>
<evidence type="ECO:0000313" key="19">
    <source>
        <dbReference type="Proteomes" id="UP000198640"/>
    </source>
</evidence>
<evidence type="ECO:0000256" key="7">
    <source>
        <dbReference type="ARBA" id="ARBA00022840"/>
    </source>
</evidence>
<dbReference type="CDD" id="cd17546">
    <property type="entry name" value="REC_hyHK_CKI1_RcsC-like"/>
    <property type="match status" value="1"/>
</dbReference>
<dbReference type="InterPro" id="IPR011006">
    <property type="entry name" value="CheY-like_superfamily"/>
</dbReference>
<dbReference type="InterPro" id="IPR036890">
    <property type="entry name" value="HATPase_C_sf"/>
</dbReference>
<evidence type="ECO:0000256" key="2">
    <source>
        <dbReference type="ARBA" id="ARBA00012438"/>
    </source>
</evidence>
<evidence type="ECO:0000313" key="18">
    <source>
        <dbReference type="EMBL" id="SDY47680.1"/>
    </source>
</evidence>
<evidence type="ECO:0000259" key="17">
    <source>
        <dbReference type="PROSITE" id="PS50112"/>
    </source>
</evidence>
<dbReference type="AlphaFoldDB" id="A0A1H3K648"/>
<keyword evidence="6" id="KW-0418">Kinase</keyword>
<keyword evidence="5" id="KW-0547">Nucleotide-binding</keyword>